<dbReference type="AlphaFoldDB" id="A0A7I8DM16"/>
<dbReference type="InterPro" id="IPR003797">
    <property type="entry name" value="DegV"/>
</dbReference>
<keyword evidence="2" id="KW-0446">Lipid-binding</keyword>
<gene>
    <name evidence="3" type="ORF">bsdcttw_11060</name>
</gene>
<reference evidence="3 4" key="2">
    <citation type="submission" date="2020-08" db="EMBL/GenBank/DDBJ databases">
        <authorList>
            <person name="Ueki A."/>
            <person name="Tonouchi A."/>
        </authorList>
    </citation>
    <scope>NUCLEOTIDE SEQUENCE [LARGE SCALE GENOMIC DNA]</scope>
    <source>
        <strain evidence="3 4">CTTW</strain>
    </source>
</reference>
<dbReference type="Pfam" id="PF02645">
    <property type="entry name" value="DegV"/>
    <property type="match status" value="1"/>
</dbReference>
<evidence type="ECO:0000313" key="4">
    <source>
        <dbReference type="Proteomes" id="UP000515703"/>
    </source>
</evidence>
<keyword evidence="4" id="KW-1185">Reference proteome</keyword>
<evidence type="ECO:0000256" key="2">
    <source>
        <dbReference type="ARBA" id="ARBA00023121"/>
    </source>
</evidence>
<organism evidence="3 4">
    <name type="scientific">Anaerocolumna chitinilytica</name>
    <dbReference type="NCBI Taxonomy" id="1727145"/>
    <lineage>
        <taxon>Bacteria</taxon>
        <taxon>Bacillati</taxon>
        <taxon>Bacillota</taxon>
        <taxon>Clostridia</taxon>
        <taxon>Lachnospirales</taxon>
        <taxon>Lachnospiraceae</taxon>
        <taxon>Anaerocolumna</taxon>
    </lineage>
</organism>
<dbReference type="NCBIfam" id="TIGR00762">
    <property type="entry name" value="DegV"/>
    <property type="match status" value="1"/>
</dbReference>
<dbReference type="KEGG" id="acht:bsdcttw_11060"/>
<dbReference type="Gene3D" id="3.30.1180.10">
    <property type="match status" value="1"/>
</dbReference>
<dbReference type="InterPro" id="IPR043168">
    <property type="entry name" value="DegV_C"/>
</dbReference>
<dbReference type="PANTHER" id="PTHR33434:SF3">
    <property type="entry name" value="DEGV DOMAIN-CONTAINING PROTEIN YITS"/>
    <property type="match status" value="1"/>
</dbReference>
<dbReference type="PROSITE" id="PS51482">
    <property type="entry name" value="DEGV"/>
    <property type="match status" value="1"/>
</dbReference>
<accession>A0A7I8DM16</accession>
<dbReference type="Proteomes" id="UP000515703">
    <property type="component" value="Chromosome"/>
</dbReference>
<dbReference type="RefSeq" id="WP_185258420.1">
    <property type="nucleotide sequence ID" value="NZ_AP023368.1"/>
</dbReference>
<evidence type="ECO:0000313" key="3">
    <source>
        <dbReference type="EMBL" id="BCJ98065.1"/>
    </source>
</evidence>
<dbReference type="PANTHER" id="PTHR33434">
    <property type="entry name" value="DEGV DOMAIN-CONTAINING PROTEIN DR_1986-RELATED"/>
    <property type="match status" value="1"/>
</dbReference>
<evidence type="ECO:0000256" key="1">
    <source>
        <dbReference type="ARBA" id="ARBA00003238"/>
    </source>
</evidence>
<dbReference type="EMBL" id="AP023368">
    <property type="protein sequence ID" value="BCJ98065.1"/>
    <property type="molecule type" value="Genomic_DNA"/>
</dbReference>
<comment type="function">
    <text evidence="1">May bind long-chain fatty acids, such as palmitate, and may play a role in lipid transport or fatty acid metabolism.</text>
</comment>
<protein>
    <recommendedName>
        <fullName evidence="5">DegV family protein</fullName>
    </recommendedName>
</protein>
<proteinExistence type="predicted"/>
<reference evidence="3 4" key="1">
    <citation type="submission" date="2020-08" db="EMBL/GenBank/DDBJ databases">
        <title>Draft genome sequencing of an Anaerocolumna strain isolated from anoxic soil subjected to BSD treatment.</title>
        <authorList>
            <person name="Uek A."/>
            <person name="Tonouchi A."/>
        </authorList>
    </citation>
    <scope>NUCLEOTIDE SEQUENCE [LARGE SCALE GENOMIC DNA]</scope>
    <source>
        <strain evidence="3 4">CTTW</strain>
    </source>
</reference>
<evidence type="ECO:0008006" key="5">
    <source>
        <dbReference type="Google" id="ProtNLM"/>
    </source>
</evidence>
<dbReference type="InterPro" id="IPR050270">
    <property type="entry name" value="DegV_domain_contain"/>
</dbReference>
<name>A0A7I8DM16_9FIRM</name>
<dbReference type="GO" id="GO:0008289">
    <property type="term" value="F:lipid binding"/>
    <property type="evidence" value="ECO:0007669"/>
    <property type="project" value="UniProtKB-KW"/>
</dbReference>
<dbReference type="SUPFAM" id="SSF82549">
    <property type="entry name" value="DAK1/DegV-like"/>
    <property type="match status" value="1"/>
</dbReference>
<sequence>MLKLIVDSTCDLPEEYLEENDILVLPLKILLEEKEYLDGETIRLEEVYTAMKRGIMPMTSQPAPETIFNIFKNYAVKGQEFIYLAFSSAMSGTFQLAATILDEIKEEHPALNMAVVDSMGGSTATGLIVIQTIEFMKKCNDEFNKVLEYMKLLTSCIEHIFTISDLNWLIKGGRIGKTQGMIGNILGINPILDVNDGRMEVIRKTRGRKKAFAMVVDLLEERAGKNKDQIIGISHADDKAAADELVSLIRERLGFSRFIINKIGGVLGSHLGIGGVGVFFFRQEAPLQVPEITWKES</sequence>
<dbReference type="Gene3D" id="3.40.50.10170">
    <property type="match status" value="1"/>
</dbReference>